<dbReference type="OrthoDB" id="408954at2759"/>
<dbReference type="STRING" id="6832.A0A553N7F4"/>
<keyword evidence="4 6" id="KW-0472">Membrane</keyword>
<keyword evidence="9" id="KW-1185">Reference proteome</keyword>
<feature type="domain" description="Fatty acid hydroxylase" evidence="7">
    <location>
        <begin position="132"/>
        <end position="254"/>
    </location>
</feature>
<proteinExistence type="predicted"/>
<organism evidence="8 9">
    <name type="scientific">Tigriopus californicus</name>
    <name type="common">Marine copepod</name>
    <dbReference type="NCBI Taxonomy" id="6832"/>
    <lineage>
        <taxon>Eukaryota</taxon>
        <taxon>Metazoa</taxon>
        <taxon>Ecdysozoa</taxon>
        <taxon>Arthropoda</taxon>
        <taxon>Crustacea</taxon>
        <taxon>Multicrustacea</taxon>
        <taxon>Hexanauplia</taxon>
        <taxon>Copepoda</taxon>
        <taxon>Harpacticoida</taxon>
        <taxon>Harpacticidae</taxon>
        <taxon>Tigriopus</taxon>
    </lineage>
</organism>
<evidence type="ECO:0000256" key="4">
    <source>
        <dbReference type="ARBA" id="ARBA00023136"/>
    </source>
</evidence>
<dbReference type="Pfam" id="PF04116">
    <property type="entry name" value="FA_hydroxylase"/>
    <property type="match status" value="1"/>
</dbReference>
<protein>
    <recommendedName>
        <fullName evidence="7">Fatty acid hydroxylase domain-containing protein</fullName>
    </recommendedName>
</protein>
<evidence type="ECO:0000259" key="7">
    <source>
        <dbReference type="Pfam" id="PF04116"/>
    </source>
</evidence>
<comment type="caution">
    <text evidence="8">The sequence shown here is derived from an EMBL/GenBank/DDBJ whole genome shotgun (WGS) entry which is preliminary data.</text>
</comment>
<keyword evidence="3 6" id="KW-1133">Transmembrane helix</keyword>
<evidence type="ECO:0000256" key="6">
    <source>
        <dbReference type="SAM" id="Phobius"/>
    </source>
</evidence>
<dbReference type="InterPro" id="IPR050307">
    <property type="entry name" value="Sterol_Desaturase_Related"/>
</dbReference>
<name>A0A553N7F4_TIGCA</name>
<feature type="transmembrane region" description="Helical" evidence="6">
    <location>
        <begin position="193"/>
        <end position="214"/>
    </location>
</feature>
<dbReference type="PANTHER" id="PTHR11863">
    <property type="entry name" value="STEROL DESATURASE"/>
    <property type="match status" value="1"/>
</dbReference>
<comment type="subcellular location">
    <subcellularLocation>
        <location evidence="1">Membrane</location>
    </subcellularLocation>
</comment>
<dbReference type="GO" id="GO:0008610">
    <property type="term" value="P:lipid biosynthetic process"/>
    <property type="evidence" value="ECO:0007669"/>
    <property type="project" value="InterPro"/>
</dbReference>
<evidence type="ECO:0000256" key="1">
    <source>
        <dbReference type="ARBA" id="ARBA00004370"/>
    </source>
</evidence>
<dbReference type="GO" id="GO:0005506">
    <property type="term" value="F:iron ion binding"/>
    <property type="evidence" value="ECO:0007669"/>
    <property type="project" value="InterPro"/>
</dbReference>
<gene>
    <name evidence="8" type="ORF">TCAL_02134</name>
</gene>
<evidence type="ECO:0000313" key="8">
    <source>
        <dbReference type="EMBL" id="TRY61374.1"/>
    </source>
</evidence>
<feature type="transmembrane region" description="Helical" evidence="6">
    <location>
        <begin position="84"/>
        <end position="106"/>
    </location>
</feature>
<feature type="transmembrane region" description="Helical" evidence="6">
    <location>
        <begin position="31"/>
        <end position="53"/>
    </location>
</feature>
<evidence type="ECO:0000256" key="3">
    <source>
        <dbReference type="ARBA" id="ARBA00022989"/>
    </source>
</evidence>
<dbReference type="InterPro" id="IPR006694">
    <property type="entry name" value="Fatty_acid_hydroxylase"/>
</dbReference>
<sequence>MDQLQNNRNCIMFQTLWNDILNRFGASYVTYHAWGSIILVNGIFFLFGGLFVLMDLTGRPKSWQKYKTQPSMQDALNWPKLRSLLITVFINQFVIGSLFMFGTAWLHLKIHGHPNDLSDLPSLGEVLFQLSVFTFIEEVLFFYSHWMLHHRSIYKYIHKKHHEWTAPIAFEAVYAHPIEHLLSNLIPASVGPLLFNSHVLVTLFYFCLITFVTVCHHSGYHFPLLPSPQAHDFHHMTFNQNYGAMGIFDYIHGTDQGFRKHIAFQRHHTLFTTKSAQELHPDPNPAAQPKHKEL</sequence>
<dbReference type="OMA" id="DMHHELF"/>
<accession>A0A553N7F4</accession>
<keyword evidence="2 6" id="KW-0812">Transmembrane</keyword>
<dbReference type="AlphaFoldDB" id="A0A553N7F4"/>
<reference evidence="8 9" key="1">
    <citation type="journal article" date="2018" name="Nat. Ecol. Evol.">
        <title>Genomic signatures of mitonuclear coevolution across populations of Tigriopus californicus.</title>
        <authorList>
            <person name="Barreto F.S."/>
            <person name="Watson E.T."/>
            <person name="Lima T.G."/>
            <person name="Willett C.S."/>
            <person name="Edmands S."/>
            <person name="Li W."/>
            <person name="Burton R.S."/>
        </authorList>
    </citation>
    <scope>NUCLEOTIDE SEQUENCE [LARGE SCALE GENOMIC DNA]</scope>
    <source>
        <strain evidence="8 9">San Diego</strain>
    </source>
</reference>
<dbReference type="EMBL" id="VCGU01000459">
    <property type="protein sequence ID" value="TRY61374.1"/>
    <property type="molecule type" value="Genomic_DNA"/>
</dbReference>
<evidence type="ECO:0000256" key="5">
    <source>
        <dbReference type="SAM" id="MobiDB-lite"/>
    </source>
</evidence>
<feature type="transmembrane region" description="Helical" evidence="6">
    <location>
        <begin position="126"/>
        <end position="148"/>
    </location>
</feature>
<evidence type="ECO:0000256" key="2">
    <source>
        <dbReference type="ARBA" id="ARBA00022692"/>
    </source>
</evidence>
<dbReference type="GO" id="GO:0016491">
    <property type="term" value="F:oxidoreductase activity"/>
    <property type="evidence" value="ECO:0007669"/>
    <property type="project" value="InterPro"/>
</dbReference>
<evidence type="ECO:0000313" key="9">
    <source>
        <dbReference type="Proteomes" id="UP000318571"/>
    </source>
</evidence>
<dbReference type="Proteomes" id="UP000318571">
    <property type="component" value="Chromosome 8"/>
</dbReference>
<dbReference type="GO" id="GO:0016020">
    <property type="term" value="C:membrane"/>
    <property type="evidence" value="ECO:0007669"/>
    <property type="project" value="UniProtKB-SubCell"/>
</dbReference>
<feature type="region of interest" description="Disordered" evidence="5">
    <location>
        <begin position="275"/>
        <end position="294"/>
    </location>
</feature>